<gene>
    <name evidence="6" type="ordered locus">MSMEI_6499</name>
</gene>
<organism evidence="6 7">
    <name type="scientific">Mycolicibacterium smegmatis (strain ATCC 700084 / mc(2)155)</name>
    <name type="common">Mycobacterium smegmatis</name>
    <dbReference type="NCBI Taxonomy" id="246196"/>
    <lineage>
        <taxon>Bacteria</taxon>
        <taxon>Bacillati</taxon>
        <taxon>Actinomycetota</taxon>
        <taxon>Actinomycetes</taxon>
        <taxon>Mycobacteriales</taxon>
        <taxon>Mycobacteriaceae</taxon>
        <taxon>Mycolicibacterium</taxon>
    </lineage>
</organism>
<dbReference type="InterPro" id="IPR051013">
    <property type="entry name" value="MBL_superfamily_lactonases"/>
</dbReference>
<dbReference type="GO" id="GO:0046872">
    <property type="term" value="F:metal ion binding"/>
    <property type="evidence" value="ECO:0007669"/>
    <property type="project" value="UniProtKB-KW"/>
</dbReference>
<sequence>MDIAPPDIQRSTYLYIDNGMRITPVHHVSQNVRETFRENTAPRAAGGTMPPLEQNTIGNGGDRAAVRSLTFDDITVTYVVDGVIALRPEVFFPAVPADAWTELVTAGGELLMSAGGLLVEIAGSTVLIDAGVGRMTETLSFGGVDCGSLIDVLGALGVPPGDIDVVAFTHLHFDHAGWAFTDGTKTFPNARYVVAADEIAPYGTAERNDDPTAPWDAITRLAGGEHDVVTVQDGEQVVPGVHAVVTGGHTPGHTSYVVTSAAGQRLVVFGDAFHTPAQLSHLHWLSSVDPDDGSVQGARLRLLTELDRPDTVGFAFHFGDQPFGRVVTDASGVRVWEPVASQLVAPPPRR</sequence>
<dbReference type="SUPFAM" id="SSF56281">
    <property type="entry name" value="Metallo-hydrolase/oxidoreductase"/>
    <property type="match status" value="1"/>
</dbReference>
<dbReference type="EMBL" id="CP001663">
    <property type="protein sequence ID" value="AFP42925.1"/>
    <property type="molecule type" value="Genomic_DNA"/>
</dbReference>
<keyword evidence="4" id="KW-0862">Zinc</keyword>
<dbReference type="SMART" id="SM00849">
    <property type="entry name" value="Lactamase_B"/>
    <property type="match status" value="1"/>
</dbReference>
<evidence type="ECO:0000256" key="1">
    <source>
        <dbReference type="ARBA" id="ARBA00007749"/>
    </source>
</evidence>
<evidence type="ECO:0000313" key="6">
    <source>
        <dbReference type="EMBL" id="AFP42925.1"/>
    </source>
</evidence>
<dbReference type="Pfam" id="PF00753">
    <property type="entry name" value="Lactamase_B"/>
    <property type="match status" value="1"/>
</dbReference>
<dbReference type="Proteomes" id="UP000006158">
    <property type="component" value="Chromosome"/>
</dbReference>
<evidence type="ECO:0000256" key="2">
    <source>
        <dbReference type="ARBA" id="ARBA00022723"/>
    </source>
</evidence>
<feature type="domain" description="Metallo-beta-lactamase" evidence="5">
    <location>
        <begin position="113"/>
        <end position="317"/>
    </location>
</feature>
<dbReference type="PATRIC" id="fig|246196.56.peg.6631"/>
<reference evidence="6 7" key="2">
    <citation type="journal article" date="2009" name="Genome Res.">
        <title>Ortho-proteogenomics: multiple proteomes investigation through orthology and a new MS-based protocol.</title>
        <authorList>
            <person name="Gallien S."/>
            <person name="Perrodou E."/>
            <person name="Carapito C."/>
            <person name="Deshayes C."/>
            <person name="Reyrat J.M."/>
            <person name="Van Dorsselaer A."/>
            <person name="Poch O."/>
            <person name="Schaeffer C."/>
            <person name="Lecompte O."/>
        </authorList>
    </citation>
    <scope>NUCLEOTIDE SEQUENCE [LARGE SCALE GENOMIC DNA]</scope>
    <source>
        <strain evidence="7">ATCC 700084 / mc(2)155</strain>
    </source>
</reference>
<dbReference type="GO" id="GO:0016787">
    <property type="term" value="F:hydrolase activity"/>
    <property type="evidence" value="ECO:0007669"/>
    <property type="project" value="UniProtKB-KW"/>
</dbReference>
<keyword evidence="2" id="KW-0479">Metal-binding</keyword>
<dbReference type="AlphaFoldDB" id="I7FNT1"/>
<reference evidence="6 7" key="1">
    <citation type="journal article" date="2007" name="Genome Biol.">
        <title>Interrupted coding sequences in Mycobacterium smegmatis: authentic mutations or sequencing errors?</title>
        <authorList>
            <person name="Deshayes C."/>
            <person name="Perrodou E."/>
            <person name="Gallien S."/>
            <person name="Euphrasie D."/>
            <person name="Schaeffer C."/>
            <person name="Van-Dorsselaer A."/>
            <person name="Poch O."/>
            <person name="Lecompte O."/>
            <person name="Reyrat J.M."/>
        </authorList>
    </citation>
    <scope>NUCLEOTIDE SEQUENCE [LARGE SCALE GENOMIC DNA]</scope>
    <source>
        <strain evidence="7">ATCC 700084 / mc(2)155</strain>
    </source>
</reference>
<dbReference type="PANTHER" id="PTHR42978:SF6">
    <property type="entry name" value="QUORUM-QUENCHING LACTONASE YTNP-RELATED"/>
    <property type="match status" value="1"/>
</dbReference>
<dbReference type="PANTHER" id="PTHR42978">
    <property type="entry name" value="QUORUM-QUENCHING LACTONASE YTNP-RELATED-RELATED"/>
    <property type="match status" value="1"/>
</dbReference>
<accession>I7FNT1</accession>
<proteinExistence type="inferred from homology"/>
<evidence type="ECO:0000313" key="7">
    <source>
        <dbReference type="Proteomes" id="UP000006158"/>
    </source>
</evidence>
<evidence type="ECO:0000256" key="4">
    <source>
        <dbReference type="ARBA" id="ARBA00022833"/>
    </source>
</evidence>
<dbReference type="InterPro" id="IPR001279">
    <property type="entry name" value="Metallo-B-lactamas"/>
</dbReference>
<dbReference type="KEGG" id="msg:MSMEI_6499"/>
<protein>
    <submittedName>
        <fullName evidence="6">Beta-lactamase-like protein</fullName>
    </submittedName>
</protein>
<evidence type="ECO:0000259" key="5">
    <source>
        <dbReference type="SMART" id="SM00849"/>
    </source>
</evidence>
<dbReference type="Gene3D" id="3.60.15.10">
    <property type="entry name" value="Ribonuclease Z/Hydroxyacylglutathione hydrolase-like"/>
    <property type="match status" value="1"/>
</dbReference>
<evidence type="ECO:0000256" key="3">
    <source>
        <dbReference type="ARBA" id="ARBA00022801"/>
    </source>
</evidence>
<comment type="similarity">
    <text evidence="1">Belongs to the metallo-beta-lactamase superfamily.</text>
</comment>
<name>I7FNT1_MYCS2</name>
<keyword evidence="3" id="KW-0378">Hydrolase</keyword>
<dbReference type="InterPro" id="IPR036866">
    <property type="entry name" value="RibonucZ/Hydroxyglut_hydro"/>
</dbReference>